<protein>
    <recommendedName>
        <fullName evidence="7">Peptidase S1 domain-containing protein</fullName>
    </recommendedName>
</protein>
<evidence type="ECO:0000259" key="7">
    <source>
        <dbReference type="PROSITE" id="PS50240"/>
    </source>
</evidence>
<dbReference type="InterPro" id="IPR001254">
    <property type="entry name" value="Trypsin_dom"/>
</dbReference>
<dbReference type="PANTHER" id="PTHR24260:SF136">
    <property type="entry name" value="GH08193P-RELATED"/>
    <property type="match status" value="1"/>
</dbReference>
<evidence type="ECO:0000256" key="3">
    <source>
        <dbReference type="ARBA" id="ARBA00022729"/>
    </source>
</evidence>
<dbReference type="InterPro" id="IPR043504">
    <property type="entry name" value="Peptidase_S1_PA_chymotrypsin"/>
</dbReference>
<dbReference type="GO" id="GO:0004252">
    <property type="term" value="F:serine-type endopeptidase activity"/>
    <property type="evidence" value="ECO:0007669"/>
    <property type="project" value="InterPro"/>
</dbReference>
<dbReference type="EnsemblMetazoa" id="AFAF001955-RA">
    <property type="protein sequence ID" value="AFAF001955-PA"/>
    <property type="gene ID" value="AFAF001955"/>
</dbReference>
<proteinExistence type="inferred from homology"/>
<comment type="similarity">
    <text evidence="6">Belongs to the peptidase S1 family. CLIP subfamily.</text>
</comment>
<evidence type="ECO:0000256" key="6">
    <source>
        <dbReference type="ARBA" id="ARBA00024195"/>
    </source>
</evidence>
<keyword evidence="9" id="KW-1185">Reference proteome</keyword>
<dbReference type="PROSITE" id="PS50240">
    <property type="entry name" value="TRYPSIN_DOM"/>
    <property type="match status" value="1"/>
</dbReference>
<dbReference type="PANTHER" id="PTHR24260">
    <property type="match status" value="1"/>
</dbReference>
<name>A0A182Q2S8_9DIPT</name>
<evidence type="ECO:0000256" key="2">
    <source>
        <dbReference type="ARBA" id="ARBA00022525"/>
    </source>
</evidence>
<dbReference type="GO" id="GO:0006508">
    <property type="term" value="P:proteolysis"/>
    <property type="evidence" value="ECO:0007669"/>
    <property type="project" value="InterPro"/>
</dbReference>
<reference evidence="8" key="2">
    <citation type="submission" date="2020-05" db="UniProtKB">
        <authorList>
            <consortium name="EnsemblMetazoa"/>
        </authorList>
    </citation>
    <scope>IDENTIFICATION</scope>
    <source>
        <strain evidence="8">FAR1</strain>
    </source>
</reference>
<keyword evidence="2" id="KW-0964">Secreted</keyword>
<sequence length="184" mass="20776">MSKDIQPVCIWNLGEQESIIGKNGSIVGFGLNENDTVSDHLKYANISIVEPLECIASDRGVFGSLLSNEMICGKGHNGVSACNGDSGGGMFFEINGKWFVRGIVSFTPGRENNRDLCDGIKNTVFTDVKKYVGWITQHIDERVLHDENEVIVDYDEKLKMFNFETCEKWPFLMMKMFIVSRYNE</sequence>
<dbReference type="InterPro" id="IPR051333">
    <property type="entry name" value="CLIP_Serine_Protease"/>
</dbReference>
<feature type="domain" description="Peptidase S1" evidence="7">
    <location>
        <begin position="1"/>
        <end position="140"/>
    </location>
</feature>
<dbReference type="GO" id="GO:0005576">
    <property type="term" value="C:extracellular region"/>
    <property type="evidence" value="ECO:0007669"/>
    <property type="project" value="UniProtKB-SubCell"/>
</dbReference>
<keyword evidence="4" id="KW-1015">Disulfide bond</keyword>
<accession>A0A182Q2S8</accession>
<evidence type="ECO:0000256" key="1">
    <source>
        <dbReference type="ARBA" id="ARBA00004613"/>
    </source>
</evidence>
<dbReference type="VEuPathDB" id="VectorBase:AFAF001955"/>
<dbReference type="STRING" id="69004.A0A182Q2S8"/>
<keyword evidence="5" id="KW-0325">Glycoprotein</keyword>
<dbReference type="AlphaFoldDB" id="A0A182Q2S8"/>
<organism evidence="8 9">
    <name type="scientific">Anopheles farauti</name>
    <dbReference type="NCBI Taxonomy" id="69004"/>
    <lineage>
        <taxon>Eukaryota</taxon>
        <taxon>Metazoa</taxon>
        <taxon>Ecdysozoa</taxon>
        <taxon>Arthropoda</taxon>
        <taxon>Hexapoda</taxon>
        <taxon>Insecta</taxon>
        <taxon>Pterygota</taxon>
        <taxon>Neoptera</taxon>
        <taxon>Endopterygota</taxon>
        <taxon>Diptera</taxon>
        <taxon>Nematocera</taxon>
        <taxon>Culicoidea</taxon>
        <taxon>Culicidae</taxon>
        <taxon>Anophelinae</taxon>
        <taxon>Anopheles</taxon>
    </lineage>
</organism>
<evidence type="ECO:0000313" key="8">
    <source>
        <dbReference type="EnsemblMetazoa" id="AFAF001955-PA"/>
    </source>
</evidence>
<reference evidence="9" key="1">
    <citation type="submission" date="2014-01" db="EMBL/GenBank/DDBJ databases">
        <title>The Genome Sequence of Anopheles farauti FAR1 (V2).</title>
        <authorList>
            <consortium name="The Broad Institute Genomics Platform"/>
            <person name="Neafsey D.E."/>
            <person name="Besansky N."/>
            <person name="Howell P."/>
            <person name="Walton C."/>
            <person name="Young S.K."/>
            <person name="Zeng Q."/>
            <person name="Gargeya S."/>
            <person name="Fitzgerald M."/>
            <person name="Haas B."/>
            <person name="Abouelleil A."/>
            <person name="Allen A.W."/>
            <person name="Alvarado L."/>
            <person name="Arachchi H.M."/>
            <person name="Berlin A.M."/>
            <person name="Chapman S.B."/>
            <person name="Gainer-Dewar J."/>
            <person name="Goldberg J."/>
            <person name="Griggs A."/>
            <person name="Gujja S."/>
            <person name="Hansen M."/>
            <person name="Howarth C."/>
            <person name="Imamovic A."/>
            <person name="Ireland A."/>
            <person name="Larimer J."/>
            <person name="McCowan C."/>
            <person name="Murphy C."/>
            <person name="Pearson M."/>
            <person name="Poon T.W."/>
            <person name="Priest M."/>
            <person name="Roberts A."/>
            <person name="Saif S."/>
            <person name="Shea T."/>
            <person name="Sisk P."/>
            <person name="Sykes S."/>
            <person name="Wortman J."/>
            <person name="Nusbaum C."/>
            <person name="Birren B."/>
        </authorList>
    </citation>
    <scope>NUCLEOTIDE SEQUENCE [LARGE SCALE GENOMIC DNA]</scope>
    <source>
        <strain evidence="9">FAR1</strain>
    </source>
</reference>
<dbReference type="Gene3D" id="2.40.10.10">
    <property type="entry name" value="Trypsin-like serine proteases"/>
    <property type="match status" value="1"/>
</dbReference>
<dbReference type="Pfam" id="PF00089">
    <property type="entry name" value="Trypsin"/>
    <property type="match status" value="1"/>
</dbReference>
<evidence type="ECO:0000256" key="5">
    <source>
        <dbReference type="ARBA" id="ARBA00023180"/>
    </source>
</evidence>
<evidence type="ECO:0000313" key="9">
    <source>
        <dbReference type="Proteomes" id="UP000075886"/>
    </source>
</evidence>
<dbReference type="EMBL" id="AXCN02002033">
    <property type="status" value="NOT_ANNOTATED_CDS"/>
    <property type="molecule type" value="Genomic_DNA"/>
</dbReference>
<dbReference type="SUPFAM" id="SSF50494">
    <property type="entry name" value="Trypsin-like serine proteases"/>
    <property type="match status" value="1"/>
</dbReference>
<dbReference type="InterPro" id="IPR009003">
    <property type="entry name" value="Peptidase_S1_PA"/>
</dbReference>
<keyword evidence="3" id="KW-0732">Signal</keyword>
<comment type="subcellular location">
    <subcellularLocation>
        <location evidence="1">Secreted</location>
    </subcellularLocation>
</comment>
<dbReference type="Proteomes" id="UP000075886">
    <property type="component" value="Unassembled WGS sequence"/>
</dbReference>
<dbReference type="FunFam" id="2.40.10.10:FF:000054">
    <property type="entry name" value="Complement C1r subcomponent"/>
    <property type="match status" value="1"/>
</dbReference>
<evidence type="ECO:0000256" key="4">
    <source>
        <dbReference type="ARBA" id="ARBA00023157"/>
    </source>
</evidence>